<name>A0A5C7AB62_9BACT</name>
<protein>
    <recommendedName>
        <fullName evidence="3">Class I SAM-dependent methyltransferase</fullName>
    </recommendedName>
</protein>
<dbReference type="InterPro" id="IPR029063">
    <property type="entry name" value="SAM-dependent_MTases_sf"/>
</dbReference>
<dbReference type="RefSeq" id="WP_146921300.1">
    <property type="nucleotide sequence ID" value="NZ_VORW01000032.1"/>
</dbReference>
<gene>
    <name evidence="1" type="ORF">ESV85_21465</name>
</gene>
<reference evidence="1 2" key="1">
    <citation type="submission" date="2019-08" db="EMBL/GenBank/DDBJ databases">
        <title>Genomes sequence of Algoriphagus aquimarinus ACAM450.</title>
        <authorList>
            <person name="Bowman J.P."/>
        </authorList>
    </citation>
    <scope>NUCLEOTIDE SEQUENCE [LARGE SCALE GENOMIC DNA]</scope>
    <source>
        <strain evidence="1 2">ACAM 450</strain>
    </source>
</reference>
<dbReference type="EMBL" id="VORW01000032">
    <property type="protein sequence ID" value="TXE02409.1"/>
    <property type="molecule type" value="Genomic_DNA"/>
</dbReference>
<dbReference type="OrthoDB" id="5329963at2"/>
<evidence type="ECO:0000313" key="1">
    <source>
        <dbReference type="EMBL" id="TXE02409.1"/>
    </source>
</evidence>
<dbReference type="Proteomes" id="UP000321935">
    <property type="component" value="Unassembled WGS sequence"/>
</dbReference>
<comment type="caution">
    <text evidence="1">The sequence shown here is derived from an EMBL/GenBank/DDBJ whole genome shotgun (WGS) entry which is preliminary data.</text>
</comment>
<accession>A0A5C7AB62</accession>
<dbReference type="AlphaFoldDB" id="A0A5C7AB62"/>
<proteinExistence type="predicted"/>
<organism evidence="1 2">
    <name type="scientific">Algoriphagus aquimarinus</name>
    <dbReference type="NCBI Taxonomy" id="237018"/>
    <lineage>
        <taxon>Bacteria</taxon>
        <taxon>Pseudomonadati</taxon>
        <taxon>Bacteroidota</taxon>
        <taxon>Cytophagia</taxon>
        <taxon>Cytophagales</taxon>
        <taxon>Cyclobacteriaceae</taxon>
        <taxon>Algoriphagus</taxon>
    </lineage>
</organism>
<evidence type="ECO:0008006" key="3">
    <source>
        <dbReference type="Google" id="ProtNLM"/>
    </source>
</evidence>
<sequence length="226" mass="25819">MNIVFSIKKIVRGSGFRKKQKVSFKEWLLKNGPYPPPKEVKQFIIRSLAEEYGIKTLVETGTYKGEMVYSQFPFFEQIYSIELSKSLFEECVEKFKKFPNIKLLQGDSGKVLDQLVPQLLKPSIFWLDAHYSAGITARGDIDCPIEKELEAVSNSKNLHIIVIDDAKDFVGIDGYPTIENLKEIVKRVLPMYKFHLVGGIFFLIPSDYESSPLVGTMDRKLNLNNS</sequence>
<dbReference type="Gene3D" id="3.40.50.150">
    <property type="entry name" value="Vaccinia Virus protein VP39"/>
    <property type="match status" value="1"/>
</dbReference>
<dbReference type="SUPFAM" id="SSF53335">
    <property type="entry name" value="S-adenosyl-L-methionine-dependent methyltransferases"/>
    <property type="match status" value="1"/>
</dbReference>
<evidence type="ECO:0000313" key="2">
    <source>
        <dbReference type="Proteomes" id="UP000321935"/>
    </source>
</evidence>